<accession>A0A3M7PBQ9</accession>
<keyword evidence="2" id="KW-0498">Mitosis</keyword>
<evidence type="ECO:0000256" key="2">
    <source>
        <dbReference type="ARBA" id="ARBA00022776"/>
    </source>
</evidence>
<keyword evidence="4" id="KW-0131">Cell cycle</keyword>
<reference evidence="9 10" key="1">
    <citation type="journal article" date="2018" name="Sci. Rep.">
        <title>Genomic signatures of local adaptation to the degree of environmental predictability in rotifers.</title>
        <authorList>
            <person name="Franch-Gras L."/>
            <person name="Hahn C."/>
            <person name="Garcia-Roger E.M."/>
            <person name="Carmona M.J."/>
            <person name="Serra M."/>
            <person name="Gomez A."/>
        </authorList>
    </citation>
    <scope>NUCLEOTIDE SEQUENCE [LARGE SCALE GENOMIC DNA]</scope>
    <source>
        <strain evidence="9">HYR1</strain>
    </source>
</reference>
<evidence type="ECO:0000256" key="3">
    <source>
        <dbReference type="ARBA" id="ARBA00023127"/>
    </source>
</evidence>
<feature type="domain" description="Cyclin C-terminal" evidence="8">
    <location>
        <begin position="286"/>
        <end position="414"/>
    </location>
</feature>
<keyword evidence="10" id="KW-1185">Reference proteome</keyword>
<dbReference type="InterPro" id="IPR006671">
    <property type="entry name" value="Cyclin_N"/>
</dbReference>
<evidence type="ECO:0000256" key="5">
    <source>
        <dbReference type="RuleBase" id="RU000383"/>
    </source>
</evidence>
<dbReference type="Gene3D" id="1.10.472.10">
    <property type="entry name" value="Cyclin-like"/>
    <property type="match status" value="2"/>
</dbReference>
<dbReference type="GO" id="GO:0016538">
    <property type="term" value="F:cyclin-dependent protein serine/threonine kinase regulator activity"/>
    <property type="evidence" value="ECO:0007669"/>
    <property type="project" value="InterPro"/>
</dbReference>
<comment type="caution">
    <text evidence="9">The sequence shown here is derived from an EMBL/GenBank/DDBJ whole genome shotgun (WGS) entry which is preliminary data.</text>
</comment>
<dbReference type="PANTHER" id="PTHR10177">
    <property type="entry name" value="CYCLINS"/>
    <property type="match status" value="1"/>
</dbReference>
<dbReference type="Proteomes" id="UP000276133">
    <property type="component" value="Unassembled WGS sequence"/>
</dbReference>
<dbReference type="SUPFAM" id="SSF47954">
    <property type="entry name" value="Cyclin-like"/>
    <property type="match status" value="2"/>
</dbReference>
<dbReference type="GO" id="GO:0044772">
    <property type="term" value="P:mitotic cell cycle phase transition"/>
    <property type="evidence" value="ECO:0007669"/>
    <property type="project" value="InterPro"/>
</dbReference>
<protein>
    <submittedName>
        <fullName evidence="9">Cyclin</fullName>
    </submittedName>
</protein>
<dbReference type="SMART" id="SM01332">
    <property type="entry name" value="Cyclin_C"/>
    <property type="match status" value="1"/>
</dbReference>
<gene>
    <name evidence="9" type="ORF">BpHYR1_007059</name>
</gene>
<evidence type="ECO:0000256" key="6">
    <source>
        <dbReference type="SAM" id="MobiDB-lite"/>
    </source>
</evidence>
<feature type="compositionally biased region" description="Low complexity" evidence="6">
    <location>
        <begin position="23"/>
        <end position="38"/>
    </location>
</feature>
<evidence type="ECO:0000256" key="1">
    <source>
        <dbReference type="ARBA" id="ARBA00022618"/>
    </source>
</evidence>
<feature type="region of interest" description="Disordered" evidence="6">
    <location>
        <begin position="1"/>
        <end position="47"/>
    </location>
</feature>
<feature type="domain" description="Cyclin-like" evidence="7">
    <location>
        <begin position="294"/>
        <end position="383"/>
    </location>
</feature>
<dbReference type="Pfam" id="PF02984">
    <property type="entry name" value="Cyclin_C"/>
    <property type="match status" value="1"/>
</dbReference>
<keyword evidence="1" id="KW-0132">Cell division</keyword>
<evidence type="ECO:0000259" key="7">
    <source>
        <dbReference type="SMART" id="SM00385"/>
    </source>
</evidence>
<name>A0A3M7PBQ9_BRAPC</name>
<proteinExistence type="inferred from homology"/>
<dbReference type="FunFam" id="1.10.472.10:FF:000001">
    <property type="entry name" value="G2/mitotic-specific cyclin"/>
    <property type="match status" value="1"/>
</dbReference>
<dbReference type="STRING" id="10195.A0A3M7PBQ9"/>
<dbReference type="CDD" id="cd20504">
    <property type="entry name" value="CYCLIN_CCNA_rpt1"/>
    <property type="match status" value="1"/>
</dbReference>
<dbReference type="AlphaFoldDB" id="A0A3M7PBQ9"/>
<keyword evidence="3 5" id="KW-0195">Cyclin</keyword>
<dbReference type="EMBL" id="REGN01012097">
    <property type="protein sequence ID" value="RMZ96545.1"/>
    <property type="molecule type" value="Genomic_DNA"/>
</dbReference>
<dbReference type="PIRSF" id="PIRSF001771">
    <property type="entry name" value="Cyclin_A_B_D_E"/>
    <property type="match status" value="1"/>
</dbReference>
<evidence type="ECO:0000313" key="10">
    <source>
        <dbReference type="Proteomes" id="UP000276133"/>
    </source>
</evidence>
<dbReference type="InterPro" id="IPR013763">
    <property type="entry name" value="Cyclin-like_dom"/>
</dbReference>
<dbReference type="Pfam" id="PF00134">
    <property type="entry name" value="Cyclin_N"/>
    <property type="match status" value="1"/>
</dbReference>
<dbReference type="InterPro" id="IPR039361">
    <property type="entry name" value="Cyclin"/>
</dbReference>
<evidence type="ECO:0000256" key="4">
    <source>
        <dbReference type="ARBA" id="ARBA00023306"/>
    </source>
</evidence>
<organism evidence="9 10">
    <name type="scientific">Brachionus plicatilis</name>
    <name type="common">Marine rotifer</name>
    <name type="synonym">Brachionus muelleri</name>
    <dbReference type="NCBI Taxonomy" id="10195"/>
    <lineage>
        <taxon>Eukaryota</taxon>
        <taxon>Metazoa</taxon>
        <taxon>Spiralia</taxon>
        <taxon>Gnathifera</taxon>
        <taxon>Rotifera</taxon>
        <taxon>Eurotatoria</taxon>
        <taxon>Monogononta</taxon>
        <taxon>Pseudotrocha</taxon>
        <taxon>Ploima</taxon>
        <taxon>Brachionidae</taxon>
        <taxon>Brachionus</taxon>
    </lineage>
</organism>
<sequence length="422" mass="48218">MSKRQALGVLSTNNVVPQNQPTKSNKLKSSSSFSATSKPTGHAFASSTSHNQLLSQLQFNDENEPPQCVINPLAKSQCDFQIFEEKASDAATLEQEAISKLSIGMDDSPMVLDDTIKFQSLMSKIDEDFGDDDEEAKRALAAHQRDSLLMNCLEYKHDILKYMRQLERDNKPKTNYMKKQLDITASMRSILVDWLVEVSEEYKLNAETLYLAVNYTDRFLSQMSVLRGKLQLVGTASMYIAAKYEEITPPDVNEFVYITDDTYTKKQVLRMEHLLLKVLDFKMSPPTINWFMSHFLRFIRTECGLKDGADPDMMSRVENLSRYLAELTLIDADTYLTYLPSQIAASAIYLALYTLGQEWTKQVEEICAYSADEIKWCVQDLYKTMEQAATHPQQAIQEKYKQAKYDHVSLIEPAKQLDAKLM</sequence>
<dbReference type="SMART" id="SM00385">
    <property type="entry name" value="CYCLIN"/>
    <property type="match status" value="2"/>
</dbReference>
<dbReference type="GO" id="GO:0051301">
    <property type="term" value="P:cell division"/>
    <property type="evidence" value="ECO:0007669"/>
    <property type="project" value="UniProtKB-KW"/>
</dbReference>
<dbReference type="InterPro" id="IPR036915">
    <property type="entry name" value="Cyclin-like_sf"/>
</dbReference>
<dbReference type="InterPro" id="IPR004367">
    <property type="entry name" value="Cyclin_C-dom"/>
</dbReference>
<feature type="domain" description="Cyclin-like" evidence="7">
    <location>
        <begin position="193"/>
        <end position="277"/>
    </location>
</feature>
<evidence type="ECO:0000259" key="8">
    <source>
        <dbReference type="SMART" id="SM01332"/>
    </source>
</evidence>
<comment type="similarity">
    <text evidence="5">Belongs to the cyclin family.</text>
</comment>
<evidence type="ECO:0000313" key="9">
    <source>
        <dbReference type="EMBL" id="RMZ96545.1"/>
    </source>
</evidence>
<dbReference type="InterPro" id="IPR046965">
    <property type="entry name" value="Cyclin_A/B-like"/>
</dbReference>
<dbReference type="OrthoDB" id="5590282at2759"/>
<feature type="compositionally biased region" description="Polar residues" evidence="6">
    <location>
        <begin position="10"/>
        <end position="22"/>
    </location>
</feature>